<sequence>MYRSNPFHLVDQSPWPIMASLCALQTALGLVVFMHMKSSILLFLSLFFLLVVSYLWWRDVSRESSYLGFHMIMVQRGLRIGMILFILSEVFFFLGFFWTFFHSGLAAVSEIGGVWPPYGIETLDPLNVPLLNTVVLLSSGITVTYSHHSMISGLYSDSVLGLILTLVLGFLFTFLQGMEYFESSFNISDSVYGSIFFMATGFHGFHVIVGSLFLLANLLRLLAGQLVSFQHIGYECAIWYWHFVDVVWIFLYSSVYWWGSV</sequence>
<gene>
    <name evidence="13" type="primary">cox3</name>
</gene>
<dbReference type="GO" id="GO:0004129">
    <property type="term" value="F:cytochrome-c oxidase activity"/>
    <property type="evidence" value="ECO:0007669"/>
    <property type="project" value="UniProtKB-EC"/>
</dbReference>
<dbReference type="GO" id="GO:0005743">
    <property type="term" value="C:mitochondrial inner membrane"/>
    <property type="evidence" value="ECO:0007669"/>
    <property type="project" value="UniProtKB-SubCell"/>
</dbReference>
<geneLocation type="mitochondrion" evidence="13"/>
<name>S0DFD4_POLMY</name>
<comment type="function">
    <text evidence="10">Component of the cytochrome c oxidase, the last enzyme in the mitochondrial electron transport chain which drives oxidative phosphorylation. The respiratory chain contains 3 multisubunit complexes succinate dehydrogenase (complex II, CII), ubiquinol-cytochrome c oxidoreductase (cytochrome b-c1 complex, complex III, CIII) and cytochrome c oxidase (complex IV, CIV), that cooperate to transfer electrons derived from NADH and succinate to molecular oxygen, creating an electrochemical gradient over the inner membrane that drives transmembrane transport and the ATP synthase. Cytochrome c oxidase is the component of the respiratory chain that catalyzes the reduction of oxygen to water. Electrons originating from reduced cytochrome c in the intermembrane space (IMS) are transferred via the dinuclear copper A center (CU(A)) of subunit 2 and heme A of subunit 1 to the active site in subunit 1, a binuclear center (BNC) formed by heme A3 and copper B (CU(B)). The BNC reduces molecular oxygen to 2 water molecules using 4 electrons from cytochrome c in the IMS and 4 protons from the mitochondrial matrix.</text>
</comment>
<dbReference type="InterPro" id="IPR013833">
    <property type="entry name" value="Cyt_c_oxidase_su3_a-hlx"/>
</dbReference>
<feature type="domain" description="Heme-copper oxidase subunit III family profile" evidence="12">
    <location>
        <begin position="3"/>
        <end position="260"/>
    </location>
</feature>
<feature type="transmembrane region" description="Helical" evidence="11">
    <location>
        <begin position="237"/>
        <end position="258"/>
    </location>
</feature>
<proteinExistence type="inferred from homology"/>
<dbReference type="AlphaFoldDB" id="S0DFD4"/>
<keyword evidence="7 11" id="KW-1133">Transmembrane helix</keyword>
<evidence type="ECO:0000256" key="11">
    <source>
        <dbReference type="SAM" id="Phobius"/>
    </source>
</evidence>
<keyword evidence="6" id="KW-1278">Translocase</keyword>
<evidence type="ECO:0000256" key="4">
    <source>
        <dbReference type="ARBA" id="ARBA00022692"/>
    </source>
</evidence>
<keyword evidence="8 11" id="KW-0472">Membrane</keyword>
<dbReference type="InterPro" id="IPR035973">
    <property type="entry name" value="Cyt_c_oxidase_su3-like_sf"/>
</dbReference>
<dbReference type="PANTHER" id="PTHR11403">
    <property type="entry name" value="CYTOCHROME C OXIDASE SUBUNIT III"/>
    <property type="match status" value="1"/>
</dbReference>
<evidence type="ECO:0000256" key="7">
    <source>
        <dbReference type="ARBA" id="ARBA00022989"/>
    </source>
</evidence>
<dbReference type="CTD" id="4514"/>
<reference evidence="13" key="1">
    <citation type="journal article" date="2013" name="Genome Biol. Evol.">
        <title>Deep Sequencing of Mixed Total DNA without Barcodes Allows Efficient Assembly of Highly Plastic Ascidian Mitochondrial Genomes.</title>
        <authorList>
            <person name="Rubinstein N."/>
            <person name="Feldstein T."/>
            <person name="Shenkar N."/>
            <person name="Botero Castro F."/>
            <person name="Griggio F."/>
            <person name="Mastrototaro F."/>
            <person name="Delsuc F."/>
            <person name="Douzery E.J.P."/>
            <person name="Gissi C."/>
            <person name="Huchon D."/>
        </authorList>
    </citation>
    <scope>NUCLEOTIDE SEQUENCE</scope>
    <source>
        <tissue evidence="13">Gonad</tissue>
    </source>
</reference>
<protein>
    <recommendedName>
        <fullName evidence="3 10">Cytochrome c oxidase subunit 3</fullName>
    </recommendedName>
</protein>
<dbReference type="EMBL" id="HF548556">
    <property type="protein sequence ID" value="CCO25741.1"/>
    <property type="molecule type" value="Genomic_DNA"/>
</dbReference>
<dbReference type="InterPro" id="IPR024791">
    <property type="entry name" value="Cyt_c/ubiquinol_Oxase_su3"/>
</dbReference>
<feature type="transmembrane region" description="Helical" evidence="11">
    <location>
        <begin position="15"/>
        <end position="33"/>
    </location>
</feature>
<dbReference type="FunFam" id="1.20.120.80:FF:000002">
    <property type="entry name" value="Cytochrome c oxidase subunit 3"/>
    <property type="match status" value="1"/>
</dbReference>
<evidence type="ECO:0000256" key="1">
    <source>
        <dbReference type="ARBA" id="ARBA00004448"/>
    </source>
</evidence>
<evidence type="ECO:0000256" key="3">
    <source>
        <dbReference type="ARBA" id="ARBA00015944"/>
    </source>
</evidence>
<keyword evidence="10 13" id="KW-0496">Mitochondrion</keyword>
<evidence type="ECO:0000256" key="8">
    <source>
        <dbReference type="ARBA" id="ARBA00023136"/>
    </source>
</evidence>
<organism evidence="13">
    <name type="scientific">Polycarpa mytiligera</name>
    <name type="common">Ascidian</name>
    <dbReference type="NCBI Taxonomy" id="569436"/>
    <lineage>
        <taxon>Eukaryota</taxon>
        <taxon>Metazoa</taxon>
        <taxon>Chordata</taxon>
        <taxon>Tunicata</taxon>
        <taxon>Ascidiacea</taxon>
        <taxon>Stolidobranchia</taxon>
        <taxon>Styelidae</taxon>
        <taxon>Polycarpa</taxon>
    </lineage>
</organism>
<dbReference type="Gene3D" id="1.10.287.70">
    <property type="match status" value="1"/>
</dbReference>
<dbReference type="InterPro" id="IPR033945">
    <property type="entry name" value="Cyt_c_oxase_su3_dom"/>
</dbReference>
<comment type="catalytic activity">
    <reaction evidence="9">
        <text>4 Fe(II)-[cytochrome c] + O2 + 8 H(+)(in) = 4 Fe(III)-[cytochrome c] + 2 H2O + 4 H(+)(out)</text>
        <dbReference type="Rhea" id="RHEA:11436"/>
        <dbReference type="Rhea" id="RHEA-COMP:10350"/>
        <dbReference type="Rhea" id="RHEA-COMP:14399"/>
        <dbReference type="ChEBI" id="CHEBI:15377"/>
        <dbReference type="ChEBI" id="CHEBI:15378"/>
        <dbReference type="ChEBI" id="CHEBI:15379"/>
        <dbReference type="ChEBI" id="CHEBI:29033"/>
        <dbReference type="ChEBI" id="CHEBI:29034"/>
        <dbReference type="EC" id="7.1.1.9"/>
    </reaction>
    <physiologicalReaction direction="left-to-right" evidence="9">
        <dbReference type="Rhea" id="RHEA:11437"/>
    </physiologicalReaction>
</comment>
<feature type="transmembrane region" description="Helical" evidence="11">
    <location>
        <begin position="77"/>
        <end position="101"/>
    </location>
</feature>
<accession>S0DFD4</accession>
<dbReference type="GeneID" id="16045087"/>
<dbReference type="GO" id="GO:0006123">
    <property type="term" value="P:mitochondrial electron transport, cytochrome c to oxygen"/>
    <property type="evidence" value="ECO:0007669"/>
    <property type="project" value="TreeGrafter"/>
</dbReference>
<evidence type="ECO:0000256" key="10">
    <source>
        <dbReference type="RuleBase" id="RU003375"/>
    </source>
</evidence>
<keyword evidence="5" id="KW-0999">Mitochondrion inner membrane</keyword>
<dbReference type="Pfam" id="PF00510">
    <property type="entry name" value="COX3"/>
    <property type="match status" value="1"/>
</dbReference>
<evidence type="ECO:0000313" key="13">
    <source>
        <dbReference type="EMBL" id="CCO25741.1"/>
    </source>
</evidence>
<evidence type="ECO:0000256" key="2">
    <source>
        <dbReference type="ARBA" id="ARBA00010581"/>
    </source>
</evidence>
<dbReference type="SUPFAM" id="SSF81452">
    <property type="entry name" value="Cytochrome c oxidase subunit III-like"/>
    <property type="match status" value="1"/>
</dbReference>
<feature type="transmembrane region" description="Helical" evidence="11">
    <location>
        <begin position="154"/>
        <end position="175"/>
    </location>
</feature>
<dbReference type="RefSeq" id="YP_008082962.1">
    <property type="nucleotide sequence ID" value="NC_021464.1"/>
</dbReference>
<feature type="transmembrane region" description="Helical" evidence="11">
    <location>
        <begin position="40"/>
        <end position="57"/>
    </location>
</feature>
<dbReference type="InterPro" id="IPR000298">
    <property type="entry name" value="Cyt_c_oxidase-like_su3"/>
</dbReference>
<dbReference type="CDD" id="cd01665">
    <property type="entry name" value="Cyt_c_Oxidase_III"/>
    <property type="match status" value="1"/>
</dbReference>
<comment type="similarity">
    <text evidence="2 10">Belongs to the cytochrome c oxidase subunit 3 family.</text>
</comment>
<evidence type="ECO:0000259" key="12">
    <source>
        <dbReference type="PROSITE" id="PS50253"/>
    </source>
</evidence>
<dbReference type="PANTHER" id="PTHR11403:SF7">
    <property type="entry name" value="CYTOCHROME C OXIDASE SUBUNIT 3"/>
    <property type="match status" value="1"/>
</dbReference>
<dbReference type="Gene3D" id="1.20.120.80">
    <property type="entry name" value="Cytochrome c oxidase, subunit III, four-helix bundle"/>
    <property type="match status" value="1"/>
</dbReference>
<evidence type="ECO:0000256" key="5">
    <source>
        <dbReference type="ARBA" id="ARBA00022792"/>
    </source>
</evidence>
<evidence type="ECO:0000256" key="6">
    <source>
        <dbReference type="ARBA" id="ARBA00022967"/>
    </source>
</evidence>
<evidence type="ECO:0000256" key="9">
    <source>
        <dbReference type="ARBA" id="ARBA00049512"/>
    </source>
</evidence>
<keyword evidence="4 10" id="KW-0812">Transmembrane</keyword>
<dbReference type="PROSITE" id="PS50253">
    <property type="entry name" value="COX3"/>
    <property type="match status" value="1"/>
</dbReference>
<feature type="transmembrane region" description="Helical" evidence="11">
    <location>
        <begin position="195"/>
        <end position="216"/>
    </location>
</feature>
<comment type="subcellular location">
    <subcellularLocation>
        <location evidence="1">Mitochondrion inner membrane</location>
        <topology evidence="1">Multi-pass membrane protein</topology>
    </subcellularLocation>
</comment>